<dbReference type="EMBL" id="BJYZ01000001">
    <property type="protein sequence ID" value="GEO35896.1"/>
    <property type="molecule type" value="Genomic_DNA"/>
</dbReference>
<dbReference type="OrthoDB" id="9767934at2"/>
<protein>
    <recommendedName>
        <fullName evidence="1">AB hydrolase-1 domain-containing protein</fullName>
    </recommendedName>
</protein>
<proteinExistence type="predicted"/>
<accession>A0A512DHH2</accession>
<name>A0A512DHH2_9PROT</name>
<dbReference type="InterPro" id="IPR029058">
    <property type="entry name" value="AB_hydrolase_fold"/>
</dbReference>
<dbReference type="PANTHER" id="PTHR36837:SF2">
    <property type="entry name" value="POLY(3-HYDROXYALKANOATE) POLYMERASE SUBUNIT PHAC"/>
    <property type="match status" value="1"/>
</dbReference>
<dbReference type="InterPro" id="IPR000073">
    <property type="entry name" value="AB_hydrolase_1"/>
</dbReference>
<dbReference type="Proteomes" id="UP000321523">
    <property type="component" value="Unassembled WGS sequence"/>
</dbReference>
<keyword evidence="3" id="KW-1185">Reference proteome</keyword>
<dbReference type="Gene3D" id="3.40.50.1820">
    <property type="entry name" value="alpha/beta hydrolase"/>
    <property type="match status" value="1"/>
</dbReference>
<comment type="caution">
    <text evidence="2">The sequence shown here is derived from an EMBL/GenBank/DDBJ whole genome shotgun (WGS) entry which is preliminary data.</text>
</comment>
<feature type="domain" description="AB hydrolase-1" evidence="1">
    <location>
        <begin position="128"/>
        <end position="336"/>
    </location>
</feature>
<organism evidence="2 3">
    <name type="scientific">Skermanella aerolata</name>
    <dbReference type="NCBI Taxonomy" id="393310"/>
    <lineage>
        <taxon>Bacteria</taxon>
        <taxon>Pseudomonadati</taxon>
        <taxon>Pseudomonadota</taxon>
        <taxon>Alphaproteobacteria</taxon>
        <taxon>Rhodospirillales</taxon>
        <taxon>Azospirillaceae</taxon>
        <taxon>Skermanella</taxon>
    </lineage>
</organism>
<dbReference type="RefSeq" id="WP_052831589.1">
    <property type="nucleotide sequence ID" value="NZ_BJYZ01000001.1"/>
</dbReference>
<dbReference type="AlphaFoldDB" id="A0A512DHH2"/>
<reference evidence="2 3" key="1">
    <citation type="submission" date="2019-07" db="EMBL/GenBank/DDBJ databases">
        <title>Whole genome shotgun sequence of Skermanella aerolata NBRC 106429.</title>
        <authorList>
            <person name="Hosoyama A."/>
            <person name="Uohara A."/>
            <person name="Ohji S."/>
            <person name="Ichikawa N."/>
        </authorList>
    </citation>
    <scope>NUCLEOTIDE SEQUENCE [LARGE SCALE GENOMIC DNA]</scope>
    <source>
        <strain evidence="2 3">NBRC 106429</strain>
    </source>
</reference>
<evidence type="ECO:0000259" key="1">
    <source>
        <dbReference type="Pfam" id="PF00561"/>
    </source>
</evidence>
<evidence type="ECO:0000313" key="3">
    <source>
        <dbReference type="Proteomes" id="UP000321523"/>
    </source>
</evidence>
<dbReference type="PANTHER" id="PTHR36837">
    <property type="entry name" value="POLY(3-HYDROXYALKANOATE) POLYMERASE SUBUNIT PHAC"/>
    <property type="match status" value="1"/>
</dbReference>
<dbReference type="SUPFAM" id="SSF53474">
    <property type="entry name" value="alpha/beta-Hydrolases"/>
    <property type="match status" value="1"/>
</dbReference>
<sequence length="382" mass="41253">MADDREGPSSDGAAFWADALRRFDAVRRWRGNAMDSMGLGRQETPFRTVLDEPDVRLRLYGEQPSVPGGPTLLIVPAPIKRGYIWDLLPHVSVVRRYLEAGFRVYMTEWIEPVEPADDDGGKTGGKGRAGSPLGLADYADRLILRCADAIAAAGDGDRIFIAGHSLGGTLATIFSSLHADRIRGLVVVEAPLHFGPDSGVFAPVVAGAPHAAALRELFGNIPGTFLNMVSAKASPREFNWDRRMDMIASLADPRAFQAHLAVERWTLDEFPLPGRLFEELIEQLYREDRFARGTLEINGRTASPAGLASPLLAILGNDSQIIPPASMLPVIEASPAANKRTVTYGGDVGVSLQHVGPLIGRTAHQAVWPEVIGWQKDIASAG</sequence>
<evidence type="ECO:0000313" key="2">
    <source>
        <dbReference type="EMBL" id="GEO35896.1"/>
    </source>
</evidence>
<dbReference type="Pfam" id="PF00561">
    <property type="entry name" value="Abhydrolase_1"/>
    <property type="match status" value="1"/>
</dbReference>
<dbReference type="InterPro" id="IPR051321">
    <property type="entry name" value="PHA/PHB_synthase"/>
</dbReference>
<gene>
    <name evidence="2" type="ORF">SAE02_00440</name>
</gene>